<dbReference type="Gene3D" id="1.10.8.80">
    <property type="entry name" value="Magnesium chelatase subunit I, C-Terminal domain"/>
    <property type="match status" value="1"/>
</dbReference>
<dbReference type="InterPro" id="IPR050764">
    <property type="entry name" value="CbbQ/NirQ/NorQ/GpvN"/>
</dbReference>
<dbReference type="Gene3D" id="3.40.50.300">
    <property type="entry name" value="P-loop containing nucleotide triphosphate hydrolases"/>
    <property type="match status" value="1"/>
</dbReference>
<dbReference type="InterPro" id="IPR027417">
    <property type="entry name" value="P-loop_NTPase"/>
</dbReference>
<dbReference type="InterPro" id="IPR003593">
    <property type="entry name" value="AAA+_ATPase"/>
</dbReference>
<protein>
    <submittedName>
        <fullName evidence="3">Magnesium chelatase</fullName>
    </submittedName>
</protein>
<evidence type="ECO:0000256" key="1">
    <source>
        <dbReference type="SAM" id="MobiDB-lite"/>
    </source>
</evidence>
<dbReference type="Pfam" id="PF07726">
    <property type="entry name" value="AAA_3"/>
    <property type="match status" value="1"/>
</dbReference>
<dbReference type="SMART" id="SM00382">
    <property type="entry name" value="AAA"/>
    <property type="match status" value="1"/>
</dbReference>
<evidence type="ECO:0000259" key="2">
    <source>
        <dbReference type="SMART" id="SM00382"/>
    </source>
</evidence>
<sequence length="304" mass="32557">MPIRKLHDLQNRLTTAVLGAQEASGLLLTALLAKGHALIEGAPGVGKTALAQTLANGIGGTFKRIQFTPDLLPSDILGYHLYKQHNGEFEFVPGPVFSNLLLADEINRTSPRVQSALLEAMNEGQVSIDGSTRELQNPFLVVATQNVTSSTGTFPLPEPQLDRFLLSIPMSLPDAEIQRNILDAHAAGEINGASRDPLLEPAEIIDLQNQAAQIPVSKALNAYLIDLCETVRRAAGGGHTISVRASLALMRAAQASAFLDGQSAVHPDHVQAIFPHVMRHRLIPDDGSSPDPILRTAIKETPVP</sequence>
<dbReference type="Pfam" id="PF17863">
    <property type="entry name" value="AAA_lid_2"/>
    <property type="match status" value="1"/>
</dbReference>
<gene>
    <name evidence="3" type="ORF">NT6N_20050</name>
</gene>
<dbReference type="GO" id="GO:0005524">
    <property type="term" value="F:ATP binding"/>
    <property type="evidence" value="ECO:0007669"/>
    <property type="project" value="InterPro"/>
</dbReference>
<dbReference type="SUPFAM" id="SSF52540">
    <property type="entry name" value="P-loop containing nucleoside triphosphate hydrolases"/>
    <property type="match status" value="1"/>
</dbReference>
<evidence type="ECO:0000313" key="3">
    <source>
        <dbReference type="EMBL" id="BDS06965.1"/>
    </source>
</evidence>
<dbReference type="InterPro" id="IPR041628">
    <property type="entry name" value="ChlI/MoxR_AAA_lid"/>
</dbReference>
<dbReference type="KEGG" id="osu:NT6N_20050"/>
<dbReference type="AlphaFoldDB" id="A0AAT9FLW4"/>
<dbReference type="PIRSF" id="PIRSF002849">
    <property type="entry name" value="AAA_ATPase_chaperone_MoxR_prd"/>
    <property type="match status" value="1"/>
</dbReference>
<proteinExistence type="predicted"/>
<dbReference type="InterPro" id="IPR011703">
    <property type="entry name" value="ATPase_AAA-3"/>
</dbReference>
<dbReference type="GO" id="GO:0016887">
    <property type="term" value="F:ATP hydrolysis activity"/>
    <property type="evidence" value="ECO:0007669"/>
    <property type="project" value="InterPro"/>
</dbReference>
<name>A0AAT9FLW4_9BACT</name>
<organism evidence="3">
    <name type="scientific">Oceaniferula spumae</name>
    <dbReference type="NCBI Taxonomy" id="2979115"/>
    <lineage>
        <taxon>Bacteria</taxon>
        <taxon>Pseudomonadati</taxon>
        <taxon>Verrucomicrobiota</taxon>
        <taxon>Verrucomicrobiia</taxon>
        <taxon>Verrucomicrobiales</taxon>
        <taxon>Verrucomicrobiaceae</taxon>
        <taxon>Oceaniferula</taxon>
    </lineage>
</organism>
<dbReference type="PANTHER" id="PTHR42759">
    <property type="entry name" value="MOXR FAMILY PROTEIN"/>
    <property type="match status" value="1"/>
</dbReference>
<reference evidence="3" key="1">
    <citation type="submission" date="2024-07" db="EMBL/GenBank/DDBJ databases">
        <title>Complete genome sequence of Verrucomicrobiaceae bacterium NT6N.</title>
        <authorList>
            <person name="Huang C."/>
            <person name="Takami H."/>
            <person name="Hamasaki K."/>
        </authorList>
    </citation>
    <scope>NUCLEOTIDE SEQUENCE</scope>
    <source>
        <strain evidence="3">NT6N</strain>
    </source>
</reference>
<feature type="region of interest" description="Disordered" evidence="1">
    <location>
        <begin position="284"/>
        <end position="304"/>
    </location>
</feature>
<feature type="domain" description="AAA+ ATPase" evidence="2">
    <location>
        <begin position="33"/>
        <end position="174"/>
    </location>
</feature>
<dbReference type="EMBL" id="AP026866">
    <property type="protein sequence ID" value="BDS06965.1"/>
    <property type="molecule type" value="Genomic_DNA"/>
</dbReference>
<dbReference type="PANTHER" id="PTHR42759:SF5">
    <property type="entry name" value="METHANOL DEHYDROGENASE REGULATOR"/>
    <property type="match status" value="1"/>
</dbReference>
<accession>A0AAT9FLW4</accession>
<dbReference type="CDD" id="cd00009">
    <property type="entry name" value="AAA"/>
    <property type="match status" value="1"/>
</dbReference>